<dbReference type="SUPFAM" id="SSF55961">
    <property type="entry name" value="Bet v1-like"/>
    <property type="match status" value="1"/>
</dbReference>
<dbReference type="InterPro" id="IPR005031">
    <property type="entry name" value="COQ10_START"/>
</dbReference>
<evidence type="ECO:0000259" key="1">
    <source>
        <dbReference type="Pfam" id="PF03364"/>
    </source>
</evidence>
<comment type="caution">
    <text evidence="2">The sequence shown here is derived from an EMBL/GenBank/DDBJ whole genome shotgun (WGS) entry which is preliminary data.</text>
</comment>
<organism evidence="2 3">
    <name type="scientific">Tribonema minus</name>
    <dbReference type="NCBI Taxonomy" id="303371"/>
    <lineage>
        <taxon>Eukaryota</taxon>
        <taxon>Sar</taxon>
        <taxon>Stramenopiles</taxon>
        <taxon>Ochrophyta</taxon>
        <taxon>PX clade</taxon>
        <taxon>Xanthophyceae</taxon>
        <taxon>Tribonematales</taxon>
        <taxon>Tribonemataceae</taxon>
        <taxon>Tribonema</taxon>
    </lineage>
</organism>
<proteinExistence type="predicted"/>
<dbReference type="InterPro" id="IPR023393">
    <property type="entry name" value="START-like_dom_sf"/>
</dbReference>
<dbReference type="OrthoDB" id="5732at2759"/>
<dbReference type="Gene3D" id="3.30.530.20">
    <property type="match status" value="1"/>
</dbReference>
<dbReference type="AlphaFoldDB" id="A0A835ZJC3"/>
<evidence type="ECO:0000313" key="3">
    <source>
        <dbReference type="Proteomes" id="UP000664859"/>
    </source>
</evidence>
<dbReference type="PANTHER" id="PTHR34060">
    <property type="entry name" value="POLYKETIDE CYCLASE / DEHYDRASE AND LIPID TRANSPORT PROTEIN"/>
    <property type="match status" value="1"/>
</dbReference>
<keyword evidence="3" id="KW-1185">Reference proteome</keyword>
<dbReference type="PANTHER" id="PTHR34060:SF1">
    <property type="entry name" value="POLYKETIDE CYCLASE _ DEHYDRASE AND LIPID TRANSPORT PROTEIN"/>
    <property type="match status" value="1"/>
</dbReference>
<dbReference type="Proteomes" id="UP000664859">
    <property type="component" value="Unassembled WGS sequence"/>
</dbReference>
<sequence>MLWSGGRRTRPDQVTVNIERPSLNSRRISGSIIVDKPIEDVWLVLTDYDRLSDYVPNLTQSRQVPSPTGGIRLFQEGAQQIVGFDFRASLVMDMEEHYGDPDDKLAMRKIKFKLVDSAMFTDFSGEWRLQFNSRIVNKGAGPGQEKYTYSTKVFYMVNIRPKGVVPVVALEWQISEEVPNNLAAVKRTAEVMDSAFFDARQQAMDARQLRSGVYISGYSQASATAAAVAAVSAANVALTTQQPVLQQQQQRYPLPPDQSAAGVDSNGWETDETLEAYIQKISANRK</sequence>
<protein>
    <recommendedName>
        <fullName evidence="1">Coenzyme Q-binding protein COQ10 START domain-containing protein</fullName>
    </recommendedName>
</protein>
<dbReference type="Pfam" id="PF03364">
    <property type="entry name" value="Polyketide_cyc"/>
    <property type="match status" value="1"/>
</dbReference>
<evidence type="ECO:0000313" key="2">
    <source>
        <dbReference type="EMBL" id="KAG5190038.1"/>
    </source>
</evidence>
<feature type="domain" description="Coenzyme Q-binding protein COQ10 START" evidence="1">
    <location>
        <begin position="34"/>
        <end position="185"/>
    </location>
</feature>
<dbReference type="EMBL" id="JAFCMP010000040">
    <property type="protein sequence ID" value="KAG5190038.1"/>
    <property type="molecule type" value="Genomic_DNA"/>
</dbReference>
<reference evidence="2" key="1">
    <citation type="submission" date="2021-02" db="EMBL/GenBank/DDBJ databases">
        <title>First Annotated Genome of the Yellow-green Alga Tribonema minus.</title>
        <authorList>
            <person name="Mahan K.M."/>
        </authorList>
    </citation>
    <scope>NUCLEOTIDE SEQUENCE</scope>
    <source>
        <strain evidence="2">UTEX B ZZ1240</strain>
    </source>
</reference>
<accession>A0A835ZJC3</accession>
<gene>
    <name evidence="2" type="ORF">JKP88DRAFT_192472</name>
</gene>
<name>A0A835ZJC3_9STRA</name>